<proteinExistence type="predicted"/>
<evidence type="ECO:0000313" key="3">
    <source>
        <dbReference type="EMBL" id="MFC0262112.1"/>
    </source>
</evidence>
<evidence type="ECO:0000259" key="2">
    <source>
        <dbReference type="Pfam" id="PF02470"/>
    </source>
</evidence>
<feature type="domain" description="Mce/MlaD" evidence="2">
    <location>
        <begin position="42"/>
        <end position="117"/>
    </location>
</feature>
<comment type="caution">
    <text evidence="3">The sequence shown here is derived from an EMBL/GenBank/DDBJ whole genome shotgun (WGS) entry which is preliminary data.</text>
</comment>
<dbReference type="RefSeq" id="WP_382386552.1">
    <property type="nucleotide sequence ID" value="NZ_JBHLWI010000009.1"/>
</dbReference>
<dbReference type="EMBL" id="JBHLWI010000009">
    <property type="protein sequence ID" value="MFC0262112.1"/>
    <property type="molecule type" value="Genomic_DNA"/>
</dbReference>
<keyword evidence="4" id="KW-1185">Reference proteome</keyword>
<protein>
    <submittedName>
        <fullName evidence="3">MlaD family protein</fullName>
    </submittedName>
</protein>
<gene>
    <name evidence="3" type="ORF">ACFFIP_05405</name>
</gene>
<keyword evidence="1" id="KW-0812">Transmembrane</keyword>
<dbReference type="PANTHER" id="PTHR33371:SF4">
    <property type="entry name" value="INTERMEMBRANE PHOSPHOLIPID TRANSPORT SYSTEM BINDING PROTEIN MLAD"/>
    <property type="match status" value="1"/>
</dbReference>
<name>A0ABV6FQM5_9BACT</name>
<evidence type="ECO:0000313" key="4">
    <source>
        <dbReference type="Proteomes" id="UP001589797"/>
    </source>
</evidence>
<dbReference type="InterPro" id="IPR052336">
    <property type="entry name" value="MlaD_Phospholipid_Transporter"/>
</dbReference>
<dbReference type="InterPro" id="IPR003399">
    <property type="entry name" value="Mce/MlaD"/>
</dbReference>
<accession>A0ABV6FQM5</accession>
<reference evidence="3 4" key="1">
    <citation type="submission" date="2024-09" db="EMBL/GenBank/DDBJ databases">
        <authorList>
            <person name="Sun Q."/>
            <person name="Mori K."/>
        </authorList>
    </citation>
    <scope>NUCLEOTIDE SEQUENCE [LARGE SCALE GENOMIC DNA]</scope>
    <source>
        <strain evidence="3 4">CCM 7650</strain>
    </source>
</reference>
<dbReference type="Proteomes" id="UP001589797">
    <property type="component" value="Unassembled WGS sequence"/>
</dbReference>
<sequence>MKEKKKIENAQLGALVVLGVLFLVFTLYMIGKNQNIFGASFTITTVVENVNGLVPGNNVRYKGMDVGTVKSVEMASDSTINVTMYIKNKMRGFIKKNALTSISTDGLMGNKIVQIMPQPGFAEIVEEGDIIFSQKPIDTEFMLNKLSSSSDYFEKTTQNLFEITSKLNKSETLWALLSDTLIVDDIKGAIHELRTAGIRASAMAQAGKDLMVSLDEGEGLVNRLFTDSAMVNEFTVSLEKVRESSQHAALIIEDVQAIVDKLESGEGTVGMLLNDSLFRETLMKSMINLEHSTDNFNQNMEALKSNFLFRRYFRRLEREQRKQEENLDSN</sequence>
<dbReference type="Pfam" id="PF02470">
    <property type="entry name" value="MlaD"/>
    <property type="match status" value="1"/>
</dbReference>
<dbReference type="PANTHER" id="PTHR33371">
    <property type="entry name" value="INTERMEMBRANE PHOSPHOLIPID TRANSPORT SYSTEM BINDING PROTEIN MLAD-RELATED"/>
    <property type="match status" value="1"/>
</dbReference>
<keyword evidence="1" id="KW-1133">Transmembrane helix</keyword>
<feature type="transmembrane region" description="Helical" evidence="1">
    <location>
        <begin position="12"/>
        <end position="31"/>
    </location>
</feature>
<evidence type="ECO:0000256" key="1">
    <source>
        <dbReference type="SAM" id="Phobius"/>
    </source>
</evidence>
<organism evidence="3 4">
    <name type="scientific">Fontibacter flavus</name>
    <dbReference type="NCBI Taxonomy" id="654838"/>
    <lineage>
        <taxon>Bacteria</taxon>
        <taxon>Pseudomonadati</taxon>
        <taxon>Bacteroidota</taxon>
        <taxon>Cytophagia</taxon>
        <taxon>Cytophagales</taxon>
        <taxon>Cyclobacteriaceae</taxon>
        <taxon>Fontibacter</taxon>
    </lineage>
</organism>
<keyword evidence="1" id="KW-0472">Membrane</keyword>